<keyword evidence="5" id="KW-1185">Reference proteome</keyword>
<evidence type="ECO:0000313" key="4">
    <source>
        <dbReference type="EMBL" id="SSC13888.1"/>
    </source>
</evidence>
<dbReference type="InterPro" id="IPR039447">
    <property type="entry name" value="UreH-like_TM_dom"/>
</dbReference>
<organism evidence="4 5">
    <name type="scientific">Mesotoga infera</name>
    <dbReference type="NCBI Taxonomy" id="1236046"/>
    <lineage>
        <taxon>Bacteria</taxon>
        <taxon>Thermotogati</taxon>
        <taxon>Thermotogota</taxon>
        <taxon>Thermotogae</taxon>
        <taxon>Kosmotogales</taxon>
        <taxon>Kosmotogaceae</taxon>
        <taxon>Mesotoga</taxon>
    </lineage>
</organism>
<dbReference type="KEGG" id="minf:MESINF_2448"/>
<dbReference type="AlphaFoldDB" id="A0A7Z7PSJ7"/>
<dbReference type="Pfam" id="PF13386">
    <property type="entry name" value="DsbD_2"/>
    <property type="match status" value="1"/>
</dbReference>
<reference evidence="4 5" key="1">
    <citation type="submission" date="2017-01" db="EMBL/GenBank/DDBJ databases">
        <authorList>
            <person name="Erauso G."/>
        </authorList>
    </citation>
    <scope>NUCLEOTIDE SEQUENCE [LARGE SCALE GENOMIC DNA]</scope>
    <source>
        <strain evidence="4">MESINF1</strain>
    </source>
</reference>
<feature type="transmembrane region" description="Helical" evidence="1">
    <location>
        <begin position="57"/>
        <end position="81"/>
    </location>
</feature>
<dbReference type="Pfam" id="PF13473">
    <property type="entry name" value="Cupredoxin_1"/>
    <property type="match status" value="1"/>
</dbReference>
<evidence type="ECO:0000259" key="2">
    <source>
        <dbReference type="Pfam" id="PF13386"/>
    </source>
</evidence>
<keyword evidence="1" id="KW-1133">Transmembrane helix</keyword>
<dbReference type="PANTHER" id="PTHR42208">
    <property type="entry name" value="HEAVY METAL TRANSPORTER-RELATED"/>
    <property type="match status" value="1"/>
</dbReference>
<accession>A0A7Z7PSJ7</accession>
<feature type="domain" description="EfeO-type cupredoxin-like" evidence="3">
    <location>
        <begin position="344"/>
        <end position="428"/>
    </location>
</feature>
<evidence type="ECO:0000256" key="1">
    <source>
        <dbReference type="SAM" id="Phobius"/>
    </source>
</evidence>
<keyword evidence="1" id="KW-0812">Transmembrane</keyword>
<evidence type="ECO:0000313" key="5">
    <source>
        <dbReference type="Proteomes" id="UP000250796"/>
    </source>
</evidence>
<dbReference type="SUPFAM" id="SSF49503">
    <property type="entry name" value="Cupredoxins"/>
    <property type="match status" value="1"/>
</dbReference>
<feature type="transmembrane region" description="Helical" evidence="1">
    <location>
        <begin position="215"/>
        <end position="239"/>
    </location>
</feature>
<feature type="transmembrane region" description="Helical" evidence="1">
    <location>
        <begin position="102"/>
        <end position="123"/>
    </location>
</feature>
<evidence type="ECO:0000259" key="3">
    <source>
        <dbReference type="Pfam" id="PF13473"/>
    </source>
</evidence>
<dbReference type="PANTHER" id="PTHR42208:SF1">
    <property type="entry name" value="HEAVY METAL TRANSPORTER"/>
    <property type="match status" value="1"/>
</dbReference>
<keyword evidence="1" id="KW-0472">Membrane</keyword>
<name>A0A7Z7PSJ7_9BACT</name>
<evidence type="ECO:0008006" key="6">
    <source>
        <dbReference type="Google" id="ProtNLM"/>
    </source>
</evidence>
<feature type="domain" description="Urease accessory protein UreH-like transmembrane" evidence="2">
    <location>
        <begin position="57"/>
        <end position="261"/>
    </location>
</feature>
<dbReference type="InterPro" id="IPR028096">
    <property type="entry name" value="EfeO_Cupredoxin"/>
</dbReference>
<feature type="transmembrane region" description="Helical" evidence="1">
    <location>
        <begin position="135"/>
        <end position="161"/>
    </location>
</feature>
<dbReference type="EMBL" id="LS974202">
    <property type="protein sequence ID" value="SSC13888.1"/>
    <property type="molecule type" value="Genomic_DNA"/>
</dbReference>
<proteinExistence type="predicted"/>
<sequence>MSGTGYSVAEAKPEKSTGKAVKVLVAASMAIVVFFTVEKFAIGGLINVDSNSSLVGFFLFGLVAGISSCAALVGGLIFSVSKQWYSLYSNEDSFLQKLRPHLIFHAGRLVFYSLFGFLLGWLGQSLKISLTFSSILVIAVSIVMFLIALQMLGIHTVSLSIPPFLRKALTVDKSRRGRMMPFILGATTFFLPCGFTITAQALALLSGSPFHSSLIMLFFALGTFFPLIAIGASSIKFFAMKTFSEVFTKIAAVLIIFFVIYNVNSQLNVLGLPSLNDLTIGTGKQVSFIPDDSPTVPATAGDREEIVMDEAGRKETGENIDIEEKFEIQEVAEEQPLDIVQSGQEIQVIRTVANARGYTPDYYQVKAGVPVRWEIEDVGTSGCTNAIISRNLFPQRVELTRGNTSVVEFTPQLPGQYKFSCWMGHYTGIIEVVN</sequence>
<feature type="transmembrane region" description="Helical" evidence="1">
    <location>
        <begin position="182"/>
        <end position="203"/>
    </location>
</feature>
<dbReference type="Gene3D" id="2.60.40.420">
    <property type="entry name" value="Cupredoxins - blue copper proteins"/>
    <property type="match status" value="1"/>
</dbReference>
<dbReference type="Proteomes" id="UP000250796">
    <property type="component" value="Chromosome MESINF"/>
</dbReference>
<gene>
    <name evidence="4" type="ORF">MESINF_2448</name>
</gene>
<dbReference type="RefSeq" id="WP_169700045.1">
    <property type="nucleotide sequence ID" value="NZ_LS974202.1"/>
</dbReference>
<feature type="transmembrane region" description="Helical" evidence="1">
    <location>
        <begin position="20"/>
        <end position="37"/>
    </location>
</feature>
<protein>
    <recommendedName>
        <fullName evidence="6">Sulfite exporter TauE/SafE family protein</fullName>
    </recommendedName>
</protein>
<feature type="transmembrane region" description="Helical" evidence="1">
    <location>
        <begin position="246"/>
        <end position="263"/>
    </location>
</feature>
<dbReference type="InterPro" id="IPR008972">
    <property type="entry name" value="Cupredoxin"/>
</dbReference>